<accession>A0A178M6D3</accession>
<evidence type="ECO:0000313" key="2">
    <source>
        <dbReference type="Proteomes" id="UP000078287"/>
    </source>
</evidence>
<proteinExistence type="predicted"/>
<dbReference type="AlphaFoldDB" id="A0A178M6D3"/>
<reference evidence="1 2" key="1">
    <citation type="submission" date="2016-04" db="EMBL/GenBank/DDBJ databases">
        <title>Chloroflexus islandicus sp. nov., a thermophilic filamentous anoxygenic phototrophic bacterium from geyser Strokkur (Iceland).</title>
        <authorList>
            <person name="Gaisin V.A."/>
            <person name="Kalashnikov A.M."/>
            <person name="Sukhacheva M.V."/>
            <person name="Grouzdev D.S."/>
            <person name="Ivanov T.M."/>
            <person name="Kuznetsov B."/>
            <person name="Gorlenko V.M."/>
        </authorList>
    </citation>
    <scope>NUCLEOTIDE SEQUENCE [LARGE SCALE GENOMIC DNA]</scope>
    <source>
        <strain evidence="2">isl-2</strain>
    </source>
</reference>
<comment type="caution">
    <text evidence="1">The sequence shown here is derived from an EMBL/GenBank/DDBJ whole genome shotgun (WGS) entry which is preliminary data.</text>
</comment>
<dbReference type="STRING" id="1707952.A6A03_18500"/>
<dbReference type="EMBL" id="LWQS01000080">
    <property type="protein sequence ID" value="OAN43311.1"/>
    <property type="molecule type" value="Genomic_DNA"/>
</dbReference>
<evidence type="ECO:0000313" key="1">
    <source>
        <dbReference type="EMBL" id="OAN43311.1"/>
    </source>
</evidence>
<organism evidence="1 2">
    <name type="scientific">Chloroflexus islandicus</name>
    <dbReference type="NCBI Taxonomy" id="1707952"/>
    <lineage>
        <taxon>Bacteria</taxon>
        <taxon>Bacillati</taxon>
        <taxon>Chloroflexota</taxon>
        <taxon>Chloroflexia</taxon>
        <taxon>Chloroflexales</taxon>
        <taxon>Chloroflexineae</taxon>
        <taxon>Chloroflexaceae</taxon>
        <taxon>Chloroflexus</taxon>
    </lineage>
</organism>
<gene>
    <name evidence="1" type="ORF">A6A03_18500</name>
</gene>
<protein>
    <submittedName>
        <fullName evidence="1">Uncharacterized protein</fullName>
    </submittedName>
</protein>
<keyword evidence="2" id="KW-1185">Reference proteome</keyword>
<sequence length="59" mass="6157">MGAIITSASDSSTHSAGMSSLNHAGVWFAQRFVIASRAERGEAISRVSEGDSSTHCTET</sequence>
<dbReference type="Proteomes" id="UP000078287">
    <property type="component" value="Unassembled WGS sequence"/>
</dbReference>
<name>A0A178M6D3_9CHLR</name>